<dbReference type="Gene3D" id="1.20.120.1780">
    <property type="entry name" value="UbiA prenyltransferase"/>
    <property type="match status" value="1"/>
</dbReference>
<dbReference type="InterPro" id="IPR044878">
    <property type="entry name" value="UbiA_sf"/>
</dbReference>
<evidence type="ECO:0000256" key="5">
    <source>
        <dbReference type="ARBA" id="ARBA00022692"/>
    </source>
</evidence>
<dbReference type="UniPathway" id="UPA00940"/>
<comment type="pathway">
    <text evidence="12">Membrane lipid metabolism; glycerophospholipid metabolism.</text>
</comment>
<dbReference type="AlphaFoldDB" id="A0A3R7XJF8"/>
<feature type="transmembrane region" description="Helical" evidence="12">
    <location>
        <begin position="238"/>
        <end position="258"/>
    </location>
</feature>
<keyword evidence="7 12" id="KW-1133">Transmembrane helix</keyword>
<evidence type="ECO:0000256" key="10">
    <source>
        <dbReference type="ARBA" id="ARBA00023209"/>
    </source>
</evidence>
<feature type="transmembrane region" description="Helical" evidence="12">
    <location>
        <begin position="46"/>
        <end position="67"/>
    </location>
</feature>
<reference evidence="13 14" key="1">
    <citation type="submission" date="2018-08" db="EMBL/GenBank/DDBJ databases">
        <title>The metabolism and importance of syntrophic acetate oxidation coupled to methane or sulfide production in haloalkaline environments.</title>
        <authorList>
            <person name="Timmers P.H.A."/>
            <person name="Vavourakis C.D."/>
            <person name="Sorokin D.Y."/>
            <person name="Sinninghe Damste J.S."/>
            <person name="Muyzer G."/>
            <person name="Stams A.J.M."/>
            <person name="Plugge C.M."/>
        </authorList>
    </citation>
    <scope>NUCLEOTIDE SEQUENCE [LARGE SCALE GENOMIC DNA]</scope>
    <source>
        <strain evidence="13">MSAO_Arc3</strain>
    </source>
</reference>
<dbReference type="EMBL" id="QZAB01000030">
    <property type="protein sequence ID" value="RQD92478.1"/>
    <property type="molecule type" value="Genomic_DNA"/>
</dbReference>
<dbReference type="InterPro" id="IPR023547">
    <property type="entry name" value="DGGGP_synth"/>
</dbReference>
<dbReference type="CDD" id="cd13961">
    <property type="entry name" value="PT_UbiA_DGGGPS"/>
    <property type="match status" value="1"/>
</dbReference>
<organism evidence="13 14">
    <name type="scientific">Methanosalsum natronophilum</name>
    <dbReference type="NCBI Taxonomy" id="768733"/>
    <lineage>
        <taxon>Archaea</taxon>
        <taxon>Methanobacteriati</taxon>
        <taxon>Methanobacteriota</taxon>
        <taxon>Stenosarchaea group</taxon>
        <taxon>Methanomicrobia</taxon>
        <taxon>Methanosarcinales</taxon>
        <taxon>Methanosarcinaceae</taxon>
        <taxon>Methanosalsum</taxon>
    </lineage>
</organism>
<evidence type="ECO:0000256" key="2">
    <source>
        <dbReference type="ARBA" id="ARBA00022475"/>
    </source>
</evidence>
<evidence type="ECO:0000313" key="14">
    <source>
        <dbReference type="Proteomes" id="UP000284763"/>
    </source>
</evidence>
<accession>A0A3R7XJF8</accession>
<evidence type="ECO:0000256" key="12">
    <source>
        <dbReference type="HAMAP-Rule" id="MF_01286"/>
    </source>
</evidence>
<gene>
    <name evidence="13" type="ORF">D5R95_00355</name>
</gene>
<comment type="caution">
    <text evidence="13">The sequence shown here is derived from an EMBL/GenBank/DDBJ whole genome shotgun (WGS) entry which is preliminary data.</text>
</comment>
<evidence type="ECO:0000256" key="11">
    <source>
        <dbReference type="ARBA" id="ARBA00023264"/>
    </source>
</evidence>
<dbReference type="NCBIfam" id="NF009521">
    <property type="entry name" value="PRK12882.1"/>
    <property type="match status" value="1"/>
</dbReference>
<comment type="similarity">
    <text evidence="12">Belongs to the UbiA prenyltransferase family. DGGGP synthase subfamily.</text>
</comment>
<evidence type="ECO:0000256" key="4">
    <source>
        <dbReference type="ARBA" id="ARBA00022679"/>
    </source>
</evidence>
<dbReference type="EC" id="2.5.1.42" evidence="12"/>
<sequence>MYNLKAYLELIRYKNCFMAAVATLVGLFIAYNILSTNIDIVVVELLLVYSLLGFVSVFLITGAGNAINDYYDIDIDKINRPERPIPSGRIYRKKALYFSLILFFLGFIISTMINPICAIIALVNIIILYLYARSLKKHPLSGNISIGYLTGSLFLFGGGILGLDGVLTVFILFLLAALATLSREIIKDIEDIEGDKASGAKTLPIIIGKKNASYAATGFVIIAMIASPLPFFQSILNLNYLYVVSIANVVFLASLFELMIKSNPEKSSKLLKIGMLFALFAFIAGA</sequence>
<dbReference type="GO" id="GO:0005886">
    <property type="term" value="C:plasma membrane"/>
    <property type="evidence" value="ECO:0007669"/>
    <property type="project" value="UniProtKB-SubCell"/>
</dbReference>
<dbReference type="HAMAP" id="MF_01286">
    <property type="entry name" value="DGGGP_synth"/>
    <property type="match status" value="1"/>
</dbReference>
<comment type="function">
    <text evidence="12">Prenyltransferase that catalyzes the transfer of the geranylgeranyl moiety of geranylgeranyl diphosphate (GGPP) to the C2 hydroxyl of (S)-3-O-geranylgeranylglyceryl phosphate (GGGP). This reaction is the second ether-bond-formation step in the biosynthesis of archaeal membrane lipids.</text>
</comment>
<dbReference type="GO" id="GO:0047295">
    <property type="term" value="F:geranylgeranylglycerol-phosphate geranylgeranyltransferase activity"/>
    <property type="evidence" value="ECO:0007669"/>
    <property type="project" value="UniProtKB-UniRule"/>
</dbReference>
<protein>
    <recommendedName>
        <fullName evidence="12">Digeranylgeranylglyceryl phosphate synthase</fullName>
        <shortName evidence="12">DGGGP synthase</shortName>
        <shortName evidence="12">DGGGPS</shortName>
        <ecNumber evidence="12">2.5.1.42</ecNumber>
    </recommendedName>
    <alternativeName>
        <fullName evidence="12">(S)-2,3-di-O-geranylgeranylglyceryl phosphate synthase</fullName>
    </alternativeName>
    <alternativeName>
        <fullName evidence="12">Geranylgeranylglycerol-phosphate geranylgeranyltransferase</fullName>
    </alternativeName>
</protein>
<feature type="transmembrane region" description="Helical" evidence="12">
    <location>
        <begin position="99"/>
        <end position="132"/>
    </location>
</feature>
<evidence type="ECO:0000256" key="8">
    <source>
        <dbReference type="ARBA" id="ARBA00023098"/>
    </source>
</evidence>
<dbReference type="InterPro" id="IPR050475">
    <property type="entry name" value="Prenyltransferase_related"/>
</dbReference>
<keyword evidence="9 12" id="KW-0472">Membrane</keyword>
<comment type="catalytic activity">
    <reaction evidence="12">
        <text>sn-3-O-(geranylgeranyl)glycerol 1-phosphate + (2E,6E,10E)-geranylgeranyl diphosphate = 2,3-bis-O-(geranylgeranyl)-sn-glycerol 1-phosphate + diphosphate</text>
        <dbReference type="Rhea" id="RHEA:18109"/>
        <dbReference type="ChEBI" id="CHEBI:33019"/>
        <dbReference type="ChEBI" id="CHEBI:57677"/>
        <dbReference type="ChEBI" id="CHEBI:58756"/>
        <dbReference type="ChEBI" id="CHEBI:58837"/>
        <dbReference type="EC" id="2.5.1.42"/>
    </reaction>
</comment>
<feature type="transmembrane region" description="Helical" evidence="12">
    <location>
        <begin position="152"/>
        <end position="178"/>
    </location>
</feature>
<dbReference type="RefSeq" id="WP_259133144.1">
    <property type="nucleotide sequence ID" value="NZ_JANUCS010000001.1"/>
</dbReference>
<evidence type="ECO:0000256" key="9">
    <source>
        <dbReference type="ARBA" id="ARBA00023136"/>
    </source>
</evidence>
<dbReference type="Pfam" id="PF01040">
    <property type="entry name" value="UbiA"/>
    <property type="match status" value="1"/>
</dbReference>
<dbReference type="Proteomes" id="UP000284763">
    <property type="component" value="Unassembled WGS sequence"/>
</dbReference>
<evidence type="ECO:0000256" key="6">
    <source>
        <dbReference type="ARBA" id="ARBA00022842"/>
    </source>
</evidence>
<keyword evidence="8 12" id="KW-0443">Lipid metabolism</keyword>
<comment type="cofactor">
    <cofactor evidence="12">
        <name>Mg(2+)</name>
        <dbReference type="ChEBI" id="CHEBI:18420"/>
    </cofactor>
</comment>
<dbReference type="PANTHER" id="PTHR42723:SF1">
    <property type="entry name" value="CHLOROPHYLL SYNTHASE, CHLOROPLASTIC"/>
    <property type="match status" value="1"/>
</dbReference>
<keyword evidence="10 12" id="KW-0594">Phospholipid biosynthesis</keyword>
<dbReference type="Gene3D" id="1.10.357.140">
    <property type="entry name" value="UbiA prenyltransferase"/>
    <property type="match status" value="1"/>
</dbReference>
<dbReference type="PANTHER" id="PTHR42723">
    <property type="entry name" value="CHLOROPHYLL SYNTHASE"/>
    <property type="match status" value="1"/>
</dbReference>
<dbReference type="GO" id="GO:0000287">
    <property type="term" value="F:magnesium ion binding"/>
    <property type="evidence" value="ECO:0007669"/>
    <property type="project" value="UniProtKB-UniRule"/>
</dbReference>
<evidence type="ECO:0000256" key="7">
    <source>
        <dbReference type="ARBA" id="ARBA00022989"/>
    </source>
</evidence>
<evidence type="ECO:0000256" key="1">
    <source>
        <dbReference type="ARBA" id="ARBA00004651"/>
    </source>
</evidence>
<dbReference type="InterPro" id="IPR000537">
    <property type="entry name" value="UbiA_prenyltransferase"/>
</dbReference>
<evidence type="ECO:0000313" key="13">
    <source>
        <dbReference type="EMBL" id="RQD92478.1"/>
    </source>
</evidence>
<keyword evidence="2 12" id="KW-1003">Cell membrane</keyword>
<evidence type="ECO:0000256" key="3">
    <source>
        <dbReference type="ARBA" id="ARBA00022516"/>
    </source>
</evidence>
<feature type="transmembrane region" description="Helical" evidence="12">
    <location>
        <begin position="16"/>
        <end position="34"/>
    </location>
</feature>
<dbReference type="GO" id="GO:0046474">
    <property type="term" value="P:glycerophospholipid biosynthetic process"/>
    <property type="evidence" value="ECO:0007669"/>
    <property type="project" value="UniProtKB-UniRule"/>
</dbReference>
<keyword evidence="4 12" id="KW-0808">Transferase</keyword>
<keyword evidence="11 12" id="KW-1208">Phospholipid metabolism</keyword>
<name>A0A3R7XJF8_9EURY</name>
<keyword evidence="3 12" id="KW-0444">Lipid biosynthesis</keyword>
<feature type="transmembrane region" description="Helical" evidence="12">
    <location>
        <begin position="212"/>
        <end position="232"/>
    </location>
</feature>
<proteinExistence type="inferred from homology"/>
<feature type="transmembrane region" description="Helical" evidence="12">
    <location>
        <begin position="270"/>
        <end position="285"/>
    </location>
</feature>
<comment type="subcellular location">
    <subcellularLocation>
        <location evidence="1 12">Cell membrane</location>
        <topology evidence="1 12">Multi-pass membrane protein</topology>
    </subcellularLocation>
</comment>
<keyword evidence="6 12" id="KW-0460">Magnesium</keyword>
<keyword evidence="5 12" id="KW-0812">Transmembrane</keyword>